<evidence type="ECO:0000313" key="1">
    <source>
        <dbReference type="EMBL" id="RHZ45809.1"/>
    </source>
</evidence>
<name>A0A397G712_9GLOM</name>
<dbReference type="Proteomes" id="UP000266861">
    <property type="component" value="Unassembled WGS sequence"/>
</dbReference>
<dbReference type="AlphaFoldDB" id="A0A397G712"/>
<comment type="caution">
    <text evidence="1">The sequence shown here is derived from an EMBL/GenBank/DDBJ whole genome shotgun (WGS) entry which is preliminary data.</text>
</comment>
<organism evidence="1 2">
    <name type="scientific">Diversispora epigaea</name>
    <dbReference type="NCBI Taxonomy" id="1348612"/>
    <lineage>
        <taxon>Eukaryota</taxon>
        <taxon>Fungi</taxon>
        <taxon>Fungi incertae sedis</taxon>
        <taxon>Mucoromycota</taxon>
        <taxon>Glomeromycotina</taxon>
        <taxon>Glomeromycetes</taxon>
        <taxon>Diversisporales</taxon>
        <taxon>Diversisporaceae</taxon>
        <taxon>Diversispora</taxon>
    </lineage>
</organism>
<reference evidence="1 2" key="1">
    <citation type="submission" date="2018-08" db="EMBL/GenBank/DDBJ databases">
        <title>Genome and evolution of the arbuscular mycorrhizal fungus Diversispora epigaea (formerly Glomus versiforme) and its bacterial endosymbionts.</title>
        <authorList>
            <person name="Sun X."/>
            <person name="Fei Z."/>
            <person name="Harrison M."/>
        </authorList>
    </citation>
    <scope>NUCLEOTIDE SEQUENCE [LARGE SCALE GENOMIC DNA]</scope>
    <source>
        <strain evidence="1 2">IT104</strain>
    </source>
</reference>
<proteinExistence type="predicted"/>
<gene>
    <name evidence="1" type="ORF">Glove_648g4</name>
</gene>
<dbReference type="EMBL" id="PQFF01000536">
    <property type="protein sequence ID" value="RHZ45809.1"/>
    <property type="molecule type" value="Genomic_DNA"/>
</dbReference>
<evidence type="ECO:0000313" key="2">
    <source>
        <dbReference type="Proteomes" id="UP000266861"/>
    </source>
</evidence>
<accession>A0A397G712</accession>
<keyword evidence="2" id="KW-1185">Reference proteome</keyword>
<sequence length="78" mass="9057">MLSWISIRVYILILHDVKKDADDNCTKGADAYDKVDDCDKRFGKGVDKEVAKEVDVYDKIRDDDDDDDTGMKSRRNWL</sequence>
<protein>
    <submittedName>
        <fullName evidence="1">Uncharacterized protein</fullName>
    </submittedName>
</protein>